<organism evidence="1">
    <name type="scientific">viral metagenome</name>
    <dbReference type="NCBI Taxonomy" id="1070528"/>
    <lineage>
        <taxon>unclassified sequences</taxon>
        <taxon>metagenomes</taxon>
        <taxon>organismal metagenomes</taxon>
    </lineage>
</organism>
<sequence>MLPGQTLELKVFNPKPEISQIPAVPALPYPMMIPVNANPTLQHLALPTSAFSYGPTMQYPMQKVFNINVPGPVGGHVQMRNVFEGILPEKDHRYTFNTIGERKNMSDFVRQTLVRMGDGEDIGLDSEGQRSLMNYIKFMELNPNYYSTVNKNPYDGLPYGLLIYRACFPIRLDKISQVIQCAKKSIGLNIRLYALSYAEYYSYKFRQMNYVKYDVWRELIFYEYLREKIIKKYVSPNFPLLYTFFTSANQKIDFFKLKKSFLTQKDLLTLEYKKFMEYYDIRNAMISSKTGQSINPDALAEVMTGKMRQKDYLPDEVDPLLQKYSGTTLIIITEAPVNNIYQWASMKLEQEGIASKVIENGYHNENVWVNVIFQIMSALAVLQKHGISVANMTLEDNVYIKDLYSEGTTIGYWIYIIDGILYYVPNYGYLVMIDSNFKDIIPTMRAQERSGREYKINSSKEIFDRPVKEADIFELNYQNYRNIINTNAFTKEHTKNGVMRPPEEVITFIQDIMSDPEKDIAKVISNKFGRLMNNRVGTFLKKDEATNLRAVTGSFAQGELAVQTIDNNTYKWVIVKSDVDSHGNVQIMDRDDPSKNVFYEKTISKSNLQQYSLSEKDKIEQNIIEPNVIFNQANLLETYIIN</sequence>
<proteinExistence type="predicted"/>
<reference evidence="1" key="1">
    <citation type="journal article" date="2020" name="Nature">
        <title>Giant virus diversity and host interactions through global metagenomics.</title>
        <authorList>
            <person name="Schulz F."/>
            <person name="Roux S."/>
            <person name="Paez-Espino D."/>
            <person name="Jungbluth S."/>
            <person name="Walsh D.A."/>
            <person name="Denef V.J."/>
            <person name="McMahon K.D."/>
            <person name="Konstantinidis K.T."/>
            <person name="Eloe-Fadrosh E.A."/>
            <person name="Kyrpides N.C."/>
            <person name="Woyke T."/>
        </authorList>
    </citation>
    <scope>NUCLEOTIDE SEQUENCE</scope>
    <source>
        <strain evidence="1">GVMAG-M-3300020192-26</strain>
    </source>
</reference>
<dbReference type="AlphaFoldDB" id="A0A6C0CB94"/>
<evidence type="ECO:0000313" key="1">
    <source>
        <dbReference type="EMBL" id="QHT01090.1"/>
    </source>
</evidence>
<accession>A0A6C0CB94</accession>
<dbReference type="EMBL" id="MN739363">
    <property type="protein sequence ID" value="QHT01090.1"/>
    <property type="molecule type" value="Genomic_DNA"/>
</dbReference>
<name>A0A6C0CB94_9ZZZZ</name>
<protein>
    <submittedName>
        <fullName evidence="1">Uncharacterized protein</fullName>
    </submittedName>
</protein>